<sequence>MEKGSLDEVEDNVVVRACVTQDNLQELKEILDQWNNEGVTPVLAILVETFRSLMPAREWVKVDSSDVLSFYLFGSIVTFGRSIRGRQIEAPWLHPDEILYRCGNFDWVPLLGIWGAVGYASLLVRRQYRSRQFIPATHRLAKCEFSYKCDSYKRKIREMSNAWNQTRRMKRLAMSPMTIPEYNDWRTQNEVLKKSSSENQKEKDELKNRVTELERSLHWRQNRNSVMELKASLSKIEEMKEMIEELEMALQNCDIWIKYLEANEDRQNEQLHHL</sequence>
<evidence type="ECO:0000256" key="1">
    <source>
        <dbReference type="SAM" id="Coils"/>
    </source>
</evidence>
<dbReference type="PANTHER" id="PTHR48200">
    <property type="entry name" value="PROTEIN, PUTATIVE-RELATED"/>
    <property type="match status" value="1"/>
</dbReference>
<evidence type="ECO:0000313" key="3">
    <source>
        <dbReference type="EMBL" id="MBA0730870.1"/>
    </source>
</evidence>
<evidence type="ECO:0000313" key="4">
    <source>
        <dbReference type="Proteomes" id="UP000593574"/>
    </source>
</evidence>
<name>A0A7J9B3L3_9ROSI</name>
<dbReference type="Proteomes" id="UP000593574">
    <property type="component" value="Unassembled WGS sequence"/>
</dbReference>
<protein>
    <recommendedName>
        <fullName evidence="2">DUF7745 domain-containing protein</fullName>
    </recommendedName>
</protein>
<reference evidence="3 4" key="1">
    <citation type="journal article" date="2019" name="Genome Biol. Evol.">
        <title>Insights into the evolution of the New World diploid cottons (Gossypium, subgenus Houzingenia) based on genome sequencing.</title>
        <authorList>
            <person name="Grover C.E."/>
            <person name="Arick M.A. 2nd"/>
            <person name="Thrash A."/>
            <person name="Conover J.L."/>
            <person name="Sanders W.S."/>
            <person name="Peterson D.G."/>
            <person name="Frelichowski J.E."/>
            <person name="Scheffler J.A."/>
            <person name="Scheffler B.E."/>
            <person name="Wendel J.F."/>
        </authorList>
    </citation>
    <scope>NUCLEOTIDE SEQUENCE [LARGE SCALE GENOMIC DNA]</scope>
    <source>
        <strain evidence="3">4</strain>
        <tissue evidence="3">Leaf</tissue>
    </source>
</reference>
<dbReference type="PANTHER" id="PTHR48200:SF1">
    <property type="entry name" value="AMINOTRANSFERASE-LIKE PLANT MOBILE DOMAIN-CONTAINING PROTEIN"/>
    <property type="match status" value="1"/>
</dbReference>
<dbReference type="AlphaFoldDB" id="A0A7J9B3L3"/>
<keyword evidence="4" id="KW-1185">Reference proteome</keyword>
<gene>
    <name evidence="3" type="ORF">Golax_023417</name>
</gene>
<evidence type="ECO:0000259" key="2">
    <source>
        <dbReference type="Pfam" id="PF24924"/>
    </source>
</evidence>
<proteinExistence type="predicted"/>
<feature type="domain" description="DUF7745" evidence="2">
    <location>
        <begin position="92"/>
        <end position="185"/>
    </location>
</feature>
<dbReference type="InterPro" id="IPR056647">
    <property type="entry name" value="DUF7745"/>
</dbReference>
<dbReference type="EMBL" id="JABEZV010447818">
    <property type="protein sequence ID" value="MBA0730870.1"/>
    <property type="molecule type" value="Genomic_DNA"/>
</dbReference>
<organism evidence="3 4">
    <name type="scientific">Gossypium laxum</name>
    <dbReference type="NCBI Taxonomy" id="34288"/>
    <lineage>
        <taxon>Eukaryota</taxon>
        <taxon>Viridiplantae</taxon>
        <taxon>Streptophyta</taxon>
        <taxon>Embryophyta</taxon>
        <taxon>Tracheophyta</taxon>
        <taxon>Spermatophyta</taxon>
        <taxon>Magnoliopsida</taxon>
        <taxon>eudicotyledons</taxon>
        <taxon>Gunneridae</taxon>
        <taxon>Pentapetalae</taxon>
        <taxon>rosids</taxon>
        <taxon>malvids</taxon>
        <taxon>Malvales</taxon>
        <taxon>Malvaceae</taxon>
        <taxon>Malvoideae</taxon>
        <taxon>Gossypium</taxon>
    </lineage>
</organism>
<accession>A0A7J9B3L3</accession>
<feature type="coiled-coil region" evidence="1">
    <location>
        <begin position="189"/>
        <end position="249"/>
    </location>
</feature>
<dbReference type="Pfam" id="PF24924">
    <property type="entry name" value="DUF7745"/>
    <property type="match status" value="1"/>
</dbReference>
<keyword evidence="1" id="KW-0175">Coiled coil</keyword>
<comment type="caution">
    <text evidence="3">The sequence shown here is derived from an EMBL/GenBank/DDBJ whole genome shotgun (WGS) entry which is preliminary data.</text>
</comment>